<feature type="chain" id="PRO_5045925585" evidence="1">
    <location>
        <begin position="20"/>
        <end position="252"/>
    </location>
</feature>
<evidence type="ECO:0000313" key="2">
    <source>
        <dbReference type="EMBL" id="MED5016559.1"/>
    </source>
</evidence>
<feature type="signal peptide" evidence="1">
    <location>
        <begin position="1"/>
        <end position="19"/>
    </location>
</feature>
<keyword evidence="3" id="KW-1185">Reference proteome</keyword>
<evidence type="ECO:0000256" key="1">
    <source>
        <dbReference type="SAM" id="SignalP"/>
    </source>
</evidence>
<gene>
    <name evidence="2" type="ORF">P9847_04475</name>
</gene>
<accession>A0ABU6PNV3</accession>
<dbReference type="PROSITE" id="PS51257">
    <property type="entry name" value="PROKAR_LIPOPROTEIN"/>
    <property type="match status" value="1"/>
</dbReference>
<reference evidence="2 3" key="1">
    <citation type="submission" date="2023-03" db="EMBL/GenBank/DDBJ databases">
        <title>Bacillus Genome Sequencing.</title>
        <authorList>
            <person name="Dunlap C."/>
        </authorList>
    </citation>
    <scope>NUCLEOTIDE SEQUENCE [LARGE SCALE GENOMIC DNA]</scope>
    <source>
        <strain evidence="2 3">NRS-52</strain>
    </source>
</reference>
<organism evidence="2 3">
    <name type="scientific">Paenibacillus chibensis</name>
    <dbReference type="NCBI Taxonomy" id="59846"/>
    <lineage>
        <taxon>Bacteria</taxon>
        <taxon>Bacillati</taxon>
        <taxon>Bacillota</taxon>
        <taxon>Bacilli</taxon>
        <taxon>Bacillales</taxon>
        <taxon>Paenibacillaceae</taxon>
        <taxon>Paenibacillus</taxon>
    </lineage>
</organism>
<dbReference type="RefSeq" id="WP_328275731.1">
    <property type="nucleotide sequence ID" value="NZ_JARTLD010000009.1"/>
</dbReference>
<name>A0ABU6PNV3_9BACL</name>
<evidence type="ECO:0000313" key="3">
    <source>
        <dbReference type="Proteomes" id="UP001343257"/>
    </source>
</evidence>
<dbReference type="EMBL" id="JARTLD010000009">
    <property type="protein sequence ID" value="MED5016559.1"/>
    <property type="molecule type" value="Genomic_DNA"/>
</dbReference>
<comment type="caution">
    <text evidence="2">The sequence shown here is derived from an EMBL/GenBank/DDBJ whole genome shotgun (WGS) entry which is preliminary data.</text>
</comment>
<dbReference type="Proteomes" id="UP001343257">
    <property type="component" value="Unassembled WGS sequence"/>
</dbReference>
<protein>
    <submittedName>
        <fullName evidence="2">Uncharacterized protein</fullName>
    </submittedName>
</protein>
<proteinExistence type="predicted"/>
<keyword evidence="1" id="KW-0732">Signal</keyword>
<sequence length="252" mass="28513">MKRTFLMIACACAIFNVLSGCDSFYHPIEKDAVMVKAIPKGPDADSADYSPTLSQDTVTNLSLSGVNKIYHFNLTSDQVRIGIYSMTQKELNSLLTAMKENNKNYENFKAAGEVEKRALERLGKRISRLTDGITFVSLQVKTEPSRFEVLMNPKNGQIESIMQREAVYHSDTDGISAGEVFRKVGTYLEQIQGTTELFQLDYQYAYGSIEEFYFQSHEADASVIGITVDMKSGKLIGFDKDHMSRLWYYNHE</sequence>